<dbReference type="Proteomes" id="UP000199440">
    <property type="component" value="Unassembled WGS sequence"/>
</dbReference>
<dbReference type="AlphaFoldDB" id="A0A1G9K3J1"/>
<accession>A0A1G9K3J1</accession>
<sequence length="597" mass="68028">MSKFWIFFFIFSTALVVRSQEVSLPVDFRQHNLVEYNSSLFNPTFSLDYNYPQSIALWTRWQWQSVDVDPTTLFLNYSRKLNDVSSIGAAFFQQNTGLFFNTGGAVNYARTFDLSPKIKLAVGANVFGFKQELADERFQADPQLPFPDLAPSNDFILQLAPGVRLSVDNFSFSLSSENLFDYNFKDKGQNTASSDKIFLGMASYDFPVGMKMDSTAFFRPRIYLRTVPGMSNQIGMGALFSTSKYWTQLGYNNFYGASFGGGGTFFKRASLGVLMEFGTSSTMRDKDPSFEIVLGYFLGKPEARRTQLRLEEIEENPLEEVVGNEKIKEELEKAEALANEKEDVERAEEKQRKKEAKELAAQEKKMRKDSLAVAKKREEALAVEQKEDKKQKDIVAVQAEKEAQERAKKEALALAKEQAEEQKVAQERALEAKKAEAIKVAELEKQRLDSIAKAKENEALAEAQRIAQIKQDSVANLARLAAEELAKKEQVQVAEKQDEAEKPKAGEKYEEVKTEDGLKPGYYLITNVFGTKKYFEAFMADLEKRGLEPKSFLRSKNKFHYVFLERYQTMGEAREARDSNYGGRYKEKTWIFRVKGE</sequence>
<feature type="region of interest" description="Disordered" evidence="1">
    <location>
        <begin position="492"/>
        <end position="511"/>
    </location>
</feature>
<gene>
    <name evidence="2" type="ORF">SAMN04488514_101828</name>
</gene>
<dbReference type="STRING" id="192904.SAMN04488514_101828"/>
<proteinExistence type="predicted"/>
<evidence type="ECO:0000313" key="2">
    <source>
        <dbReference type="EMBL" id="SDL44377.1"/>
    </source>
</evidence>
<dbReference type="NCBIfam" id="TIGR03519">
    <property type="entry name" value="T9SS_PorP_fam"/>
    <property type="match status" value="1"/>
</dbReference>
<dbReference type="EMBL" id="FNGV01000001">
    <property type="protein sequence ID" value="SDL44377.1"/>
    <property type="molecule type" value="Genomic_DNA"/>
</dbReference>
<evidence type="ECO:0000313" key="3">
    <source>
        <dbReference type="Proteomes" id="UP000199440"/>
    </source>
</evidence>
<dbReference type="RefSeq" id="WP_089885511.1">
    <property type="nucleotide sequence ID" value="NZ_FNGV01000001.1"/>
</dbReference>
<dbReference type="Pfam" id="PF11751">
    <property type="entry name" value="PorP_SprF"/>
    <property type="match status" value="1"/>
</dbReference>
<protein>
    <submittedName>
        <fullName evidence="2">Type IX secretion system membrane protein, PorP/SprF family</fullName>
    </submittedName>
</protein>
<keyword evidence="3" id="KW-1185">Reference proteome</keyword>
<feature type="region of interest" description="Disordered" evidence="1">
    <location>
        <begin position="338"/>
        <end position="363"/>
    </location>
</feature>
<dbReference type="OrthoDB" id="1393025at2"/>
<evidence type="ECO:0000256" key="1">
    <source>
        <dbReference type="SAM" id="MobiDB-lite"/>
    </source>
</evidence>
<name>A0A1G9K3J1_9FLAO</name>
<reference evidence="2 3" key="1">
    <citation type="submission" date="2016-10" db="EMBL/GenBank/DDBJ databases">
        <authorList>
            <person name="de Groot N.N."/>
        </authorList>
    </citation>
    <scope>NUCLEOTIDE SEQUENCE [LARGE SCALE GENOMIC DNA]</scope>
    <source>
        <strain evidence="2 3">DSM 19886</strain>
    </source>
</reference>
<organism evidence="2 3">
    <name type="scientific">Kriegella aquimaris</name>
    <dbReference type="NCBI Taxonomy" id="192904"/>
    <lineage>
        <taxon>Bacteria</taxon>
        <taxon>Pseudomonadati</taxon>
        <taxon>Bacteroidota</taxon>
        <taxon>Flavobacteriia</taxon>
        <taxon>Flavobacteriales</taxon>
        <taxon>Flavobacteriaceae</taxon>
        <taxon>Kriegella</taxon>
    </lineage>
</organism>
<dbReference type="InterPro" id="IPR019861">
    <property type="entry name" value="PorP/SprF_Bacteroidetes"/>
</dbReference>